<feature type="non-terminal residue" evidence="1">
    <location>
        <position position="40"/>
    </location>
</feature>
<gene>
    <name evidence="1" type="ORF">HLPCO_003128</name>
</gene>
<dbReference type="InParanoid" id="U2E6M7"/>
<protein>
    <submittedName>
        <fullName evidence="1">Uncharacterized protein</fullName>
    </submittedName>
</protein>
<evidence type="ECO:0000313" key="1">
    <source>
        <dbReference type="EMBL" id="ERJ10883.1"/>
    </source>
</evidence>
<proteinExistence type="predicted"/>
<comment type="caution">
    <text evidence="1">The sequence shown here is derived from an EMBL/GenBank/DDBJ whole genome shotgun (WGS) entry which is preliminary data.</text>
</comment>
<evidence type="ECO:0000313" key="2">
    <source>
        <dbReference type="Proteomes" id="UP000005707"/>
    </source>
</evidence>
<dbReference type="AlphaFoldDB" id="U2E6M7"/>
<reference evidence="1 2" key="1">
    <citation type="journal article" date="2011" name="J. Bacteriol.">
        <title>Genome sequence of Haloplasma contractile, an unusual contractile bacterium from a deep-sea anoxic brine lake.</title>
        <authorList>
            <person name="Antunes A."/>
            <person name="Alam I."/>
            <person name="El Dorry H."/>
            <person name="Siam R."/>
            <person name="Robertson A."/>
            <person name="Bajic V.B."/>
            <person name="Stingl U."/>
        </authorList>
    </citation>
    <scope>NUCLEOTIDE SEQUENCE [LARGE SCALE GENOMIC DNA]</scope>
    <source>
        <strain evidence="1 2">SSD-17B</strain>
    </source>
</reference>
<dbReference type="EMBL" id="AFNU02000025">
    <property type="protein sequence ID" value="ERJ10883.1"/>
    <property type="molecule type" value="Genomic_DNA"/>
</dbReference>
<name>U2E6M7_9MOLU</name>
<keyword evidence="2" id="KW-1185">Reference proteome</keyword>
<organism evidence="1 2">
    <name type="scientific">Haloplasma contractile SSD-17B</name>
    <dbReference type="NCBI Taxonomy" id="1033810"/>
    <lineage>
        <taxon>Bacteria</taxon>
        <taxon>Bacillati</taxon>
        <taxon>Mycoplasmatota</taxon>
        <taxon>Mollicutes</taxon>
        <taxon>Haloplasmatales</taxon>
        <taxon>Haloplasmataceae</taxon>
        <taxon>Haloplasma</taxon>
    </lineage>
</organism>
<sequence length="40" mass="4641">MICTLSSKGRNRPKIELFIMVMPYLKKYVNTNLTALQNLP</sequence>
<accession>U2E6M7</accession>
<dbReference type="Proteomes" id="UP000005707">
    <property type="component" value="Unassembled WGS sequence"/>
</dbReference>
<reference evidence="1 2" key="2">
    <citation type="journal article" date="2013" name="PLoS ONE">
        <title>INDIGO - INtegrated Data Warehouse of MIcrobial GenOmes with Examples from the Red Sea Extremophiles.</title>
        <authorList>
            <person name="Alam I."/>
            <person name="Antunes A."/>
            <person name="Kamau A.A."/>
            <person name="Ba Alawi W."/>
            <person name="Kalkatawi M."/>
            <person name="Stingl U."/>
            <person name="Bajic V.B."/>
        </authorList>
    </citation>
    <scope>NUCLEOTIDE SEQUENCE [LARGE SCALE GENOMIC DNA]</scope>
    <source>
        <strain evidence="1 2">SSD-17B</strain>
    </source>
</reference>